<evidence type="ECO:0000313" key="2">
    <source>
        <dbReference type="Proteomes" id="UP000198440"/>
    </source>
</evidence>
<evidence type="ECO:0000313" key="1">
    <source>
        <dbReference type="EMBL" id="SNS20233.1"/>
    </source>
</evidence>
<sequence>MTQPRPLAQTLRTTLGAFLIAATAATAILPGAAAAKSSREFGLRLAQSERISEQTETRKDKKPYVTQCAYISKKRAKYAPKHVTVKKYRKVVNCKKLFKNKVILRQFKMDQTEAQIKANVAAQANRL</sequence>
<accession>A0A239CLL9</accession>
<protein>
    <submittedName>
        <fullName evidence="1">Uncharacterized protein</fullName>
    </submittedName>
</protein>
<reference evidence="1 2" key="1">
    <citation type="submission" date="2017-06" db="EMBL/GenBank/DDBJ databases">
        <authorList>
            <person name="Kim H.J."/>
            <person name="Triplett B.A."/>
        </authorList>
    </citation>
    <scope>NUCLEOTIDE SEQUENCE [LARGE SCALE GENOMIC DNA]</scope>
    <source>
        <strain evidence="1 2">DSM 11445</strain>
    </source>
</reference>
<dbReference type="Proteomes" id="UP000198440">
    <property type="component" value="Unassembled WGS sequence"/>
</dbReference>
<organism evidence="1 2">
    <name type="scientific">Antarctobacter heliothermus</name>
    <dbReference type="NCBI Taxonomy" id="74033"/>
    <lineage>
        <taxon>Bacteria</taxon>
        <taxon>Pseudomonadati</taxon>
        <taxon>Pseudomonadota</taxon>
        <taxon>Alphaproteobacteria</taxon>
        <taxon>Rhodobacterales</taxon>
        <taxon>Roseobacteraceae</taxon>
        <taxon>Antarctobacter</taxon>
    </lineage>
</organism>
<dbReference type="EMBL" id="FZON01000007">
    <property type="protein sequence ID" value="SNS20233.1"/>
    <property type="molecule type" value="Genomic_DNA"/>
</dbReference>
<proteinExistence type="predicted"/>
<name>A0A239CLL9_9RHOB</name>
<gene>
    <name evidence="1" type="ORF">SAMN04488078_100726</name>
</gene>
<dbReference type="RefSeq" id="WP_089276850.1">
    <property type="nucleotide sequence ID" value="NZ_FZON01000007.1"/>
</dbReference>
<dbReference type="AlphaFoldDB" id="A0A239CLL9"/>